<feature type="compositionally biased region" description="Acidic residues" evidence="1">
    <location>
        <begin position="233"/>
        <end position="258"/>
    </location>
</feature>
<feature type="compositionally biased region" description="Basic and acidic residues" evidence="1">
    <location>
        <begin position="218"/>
        <end position="232"/>
    </location>
</feature>
<feature type="chain" id="PRO_5004167791" evidence="2">
    <location>
        <begin position="18"/>
        <end position="286"/>
    </location>
</feature>
<proteinExistence type="evidence at transcript level"/>
<feature type="signal peptide" evidence="2">
    <location>
        <begin position="1"/>
        <end position="17"/>
    </location>
</feature>
<keyword evidence="2" id="KW-0732">Signal</keyword>
<protein>
    <submittedName>
        <fullName evidence="3">30kDa ATSP</fullName>
    </submittedName>
</protein>
<organism evidence="3">
    <name type="scientific">Argas monolakensis</name>
    <name type="common">Mono lake bird tick</name>
    <dbReference type="NCBI Taxonomy" id="34602"/>
    <lineage>
        <taxon>Eukaryota</taxon>
        <taxon>Metazoa</taxon>
        <taxon>Ecdysozoa</taxon>
        <taxon>Arthropoda</taxon>
        <taxon>Chelicerata</taxon>
        <taxon>Arachnida</taxon>
        <taxon>Acari</taxon>
        <taxon>Parasitiformes</taxon>
        <taxon>Ixodida</taxon>
        <taxon>Ixodoidea</taxon>
        <taxon>Argasidae</taxon>
        <taxon>Argasinae</taxon>
        <taxon>Argas</taxon>
    </lineage>
</organism>
<sequence>MILKLVILAVCLVYGASDEEEKKTTPNIFEALHVNGTYLLLWRQGYHFIRKCVFMEITGVNKTNRRIYANLSEQSRSLVRRKSSSRYTYMYYFRTYKNGSSYLLSSNIAQRWRDDRWNFRMNYTSENKSCFVATEVTKNHTMFNKDVNGCEVWINATSLPTGNDSISLQVFDECISFCHKPNLSMHTMNDISYHPNCTYPGNFKPIINGTWQQDIDKLEKERQDAEKWRESPPDDEEAEDLNEEPSEKEEEEKEEENIDEPRMVVVANELDCTGPAFNRTNTTTKK</sequence>
<evidence type="ECO:0000313" key="3">
    <source>
        <dbReference type="EMBL" id="ABI52636.1"/>
    </source>
</evidence>
<evidence type="ECO:0000256" key="2">
    <source>
        <dbReference type="SAM" id="SignalP"/>
    </source>
</evidence>
<dbReference type="AlphaFoldDB" id="Q09JX7"/>
<dbReference type="EMBL" id="DQ886719">
    <property type="protein sequence ID" value="ABI52636.1"/>
    <property type="molecule type" value="mRNA"/>
</dbReference>
<evidence type="ECO:0000256" key="1">
    <source>
        <dbReference type="SAM" id="MobiDB-lite"/>
    </source>
</evidence>
<reference evidence="3" key="1">
    <citation type="journal article" date="2008" name="Insect Biochem. Mol. Biol.">
        <title>Comparative sialomics between hard and soft ticks: implications for the evolution of blood-feeding behavior.</title>
        <authorList>
            <person name="Mans B.J."/>
            <person name="Andersen J.F."/>
            <person name="Francischetti I.M."/>
            <person name="Valenzuela J.G."/>
            <person name="Schwan T.G."/>
            <person name="Pham V.M."/>
            <person name="Garfield M.K."/>
            <person name="Hammer C.H."/>
            <person name="Ribeiro J.M."/>
        </authorList>
    </citation>
    <scope>NUCLEOTIDE SEQUENCE</scope>
    <source>
        <strain evidence="3">AM-14</strain>
        <tissue evidence="3">Adult salivary gland</tissue>
    </source>
</reference>
<name>Q09JX7_ARGMO</name>
<feature type="region of interest" description="Disordered" evidence="1">
    <location>
        <begin position="218"/>
        <end position="286"/>
    </location>
</feature>
<accession>Q09JX7</accession>